<evidence type="ECO:0000313" key="3">
    <source>
        <dbReference type="EMBL" id="RBM05902.1"/>
    </source>
</evidence>
<feature type="region of interest" description="Disordered" evidence="1">
    <location>
        <begin position="78"/>
        <end position="147"/>
    </location>
</feature>
<keyword evidence="4" id="KW-1185">Reference proteome</keyword>
<gene>
    <name evidence="3" type="ORF">NJLHNGOC_11550</name>
</gene>
<feature type="compositionally biased region" description="Basic and acidic residues" evidence="1">
    <location>
        <begin position="131"/>
        <end position="140"/>
    </location>
</feature>
<feature type="chain" id="PRO_5016908575" evidence="2">
    <location>
        <begin position="22"/>
        <end position="147"/>
    </location>
</feature>
<dbReference type="AlphaFoldDB" id="A0A365YTT6"/>
<protein>
    <submittedName>
        <fullName evidence="3">Uncharacterized protein</fullName>
    </submittedName>
</protein>
<keyword evidence="2" id="KW-0732">Signal</keyword>
<sequence length="147" mass="14511">MIPTRQVIAPICLLLPLMLGACHGHGYDTDATCRREQPSGMRSGLGRGFHGGLSESFGGGFGPGGGMAGMMPGGGTLGGMMGRGMGGDGPPDGGFGGHRGPPADMDQSASRCGPPPIPRGGKAGPATSAGEAHDDVDVSRIRIGGSN</sequence>
<dbReference type="PROSITE" id="PS51257">
    <property type="entry name" value="PROKAR_LIPOPROTEIN"/>
    <property type="match status" value="1"/>
</dbReference>
<dbReference type="EMBL" id="QEXL01000015">
    <property type="protein sequence ID" value="RBM05902.1"/>
    <property type="molecule type" value="Genomic_DNA"/>
</dbReference>
<evidence type="ECO:0000256" key="1">
    <source>
        <dbReference type="SAM" id="MobiDB-lite"/>
    </source>
</evidence>
<reference evidence="3 4" key="1">
    <citation type="submission" date="2018-05" db="EMBL/GenBank/DDBJ databases">
        <title>Komagataeibacter cocois sp. nov., for a novel cellulose- producing strain isolated from coconut milk.</title>
        <authorList>
            <person name="Liu L."/>
            <person name="Wang Y."/>
            <person name="Liu S."/>
            <person name="Bi J."/>
            <person name="Chen H."/>
            <person name="Deng J."/>
            <person name="Zhang C."/>
            <person name="Hu Q."/>
            <person name="Li C."/>
        </authorList>
    </citation>
    <scope>NUCLEOTIDE SEQUENCE [LARGE SCALE GENOMIC DNA]</scope>
    <source>
        <strain evidence="3 4">WE7</strain>
    </source>
</reference>
<dbReference type="Proteomes" id="UP000252680">
    <property type="component" value="Unassembled WGS sequence"/>
</dbReference>
<name>A0A365YTT6_9PROT</name>
<comment type="caution">
    <text evidence="3">The sequence shown here is derived from an EMBL/GenBank/DDBJ whole genome shotgun (WGS) entry which is preliminary data.</text>
</comment>
<organism evidence="3 4">
    <name type="scientific">Novacetimonas cocois</name>
    <dbReference type="NCBI Taxonomy" id="1747507"/>
    <lineage>
        <taxon>Bacteria</taxon>
        <taxon>Pseudomonadati</taxon>
        <taxon>Pseudomonadota</taxon>
        <taxon>Alphaproteobacteria</taxon>
        <taxon>Acetobacterales</taxon>
        <taxon>Acetobacteraceae</taxon>
        <taxon>Novacetimonas</taxon>
    </lineage>
</organism>
<accession>A0A365YTT6</accession>
<feature type="signal peptide" evidence="2">
    <location>
        <begin position="1"/>
        <end position="21"/>
    </location>
</feature>
<feature type="compositionally biased region" description="Gly residues" evidence="1">
    <location>
        <begin position="78"/>
        <end position="99"/>
    </location>
</feature>
<evidence type="ECO:0000256" key="2">
    <source>
        <dbReference type="SAM" id="SignalP"/>
    </source>
</evidence>
<evidence type="ECO:0000313" key="4">
    <source>
        <dbReference type="Proteomes" id="UP000252680"/>
    </source>
</evidence>
<proteinExistence type="predicted"/>